<dbReference type="EMBL" id="JAODUO010002375">
    <property type="protein sequence ID" value="KAK2152950.1"/>
    <property type="molecule type" value="Genomic_DNA"/>
</dbReference>
<dbReference type="InterPro" id="IPR036691">
    <property type="entry name" value="Endo/exonu/phosph_ase_sf"/>
</dbReference>
<gene>
    <name evidence="1" type="ORF">NP493_2381g00005</name>
</gene>
<proteinExistence type="predicted"/>
<sequence length="98" mass="11233">MTVSKHNTYTFMEYLNYLFKVGLELLRIVTIYKPPPKAKSPNVPVFLREFADLLEDLTLTSGQLLLVGDLNFHFDNAVHTQNRSSTFSPQQTTNNMLP</sequence>
<evidence type="ECO:0000313" key="2">
    <source>
        <dbReference type="Proteomes" id="UP001209878"/>
    </source>
</evidence>
<dbReference type="AlphaFoldDB" id="A0AAD9N168"/>
<keyword evidence="2" id="KW-1185">Reference proteome</keyword>
<reference evidence="1" key="1">
    <citation type="journal article" date="2023" name="Mol. Biol. Evol.">
        <title>Third-Generation Sequencing Reveals the Adaptive Role of the Epigenome in Three Deep-Sea Polychaetes.</title>
        <authorList>
            <person name="Perez M."/>
            <person name="Aroh O."/>
            <person name="Sun Y."/>
            <person name="Lan Y."/>
            <person name="Juniper S.K."/>
            <person name="Young C.R."/>
            <person name="Angers B."/>
            <person name="Qian P.Y."/>
        </authorList>
    </citation>
    <scope>NUCLEOTIDE SEQUENCE</scope>
    <source>
        <strain evidence="1">R07B-5</strain>
    </source>
</reference>
<protein>
    <recommendedName>
        <fullName evidence="3">Endonuclease/exonuclease/phosphatase domain-containing protein</fullName>
    </recommendedName>
</protein>
<name>A0AAD9N168_RIDPI</name>
<comment type="caution">
    <text evidence="1">The sequence shown here is derived from an EMBL/GenBank/DDBJ whole genome shotgun (WGS) entry which is preliminary data.</text>
</comment>
<accession>A0AAD9N168</accession>
<evidence type="ECO:0000313" key="1">
    <source>
        <dbReference type="EMBL" id="KAK2152950.1"/>
    </source>
</evidence>
<dbReference type="Proteomes" id="UP001209878">
    <property type="component" value="Unassembled WGS sequence"/>
</dbReference>
<evidence type="ECO:0008006" key="3">
    <source>
        <dbReference type="Google" id="ProtNLM"/>
    </source>
</evidence>
<organism evidence="1 2">
    <name type="scientific">Ridgeia piscesae</name>
    <name type="common">Tubeworm</name>
    <dbReference type="NCBI Taxonomy" id="27915"/>
    <lineage>
        <taxon>Eukaryota</taxon>
        <taxon>Metazoa</taxon>
        <taxon>Spiralia</taxon>
        <taxon>Lophotrochozoa</taxon>
        <taxon>Annelida</taxon>
        <taxon>Polychaeta</taxon>
        <taxon>Sedentaria</taxon>
        <taxon>Canalipalpata</taxon>
        <taxon>Sabellida</taxon>
        <taxon>Siboglinidae</taxon>
        <taxon>Ridgeia</taxon>
    </lineage>
</organism>
<dbReference type="SUPFAM" id="SSF56219">
    <property type="entry name" value="DNase I-like"/>
    <property type="match status" value="1"/>
</dbReference>